<dbReference type="Proteomes" id="UP001167357">
    <property type="component" value="Unassembled WGS sequence"/>
</dbReference>
<protein>
    <submittedName>
        <fullName evidence="1">Uncharacterized protein</fullName>
    </submittedName>
</protein>
<sequence>MKDDALFDLQLIIDPVIRDQSALLRHLEGRGLFDMDAPINGLYLPIDQEFSTKLGCSRYSSDPLPSYREGMLQELLKIELSPDGQSTMHGDASATPRVVEAVWQLQATIKVALTNGDLILA</sequence>
<dbReference type="EMBL" id="JAMBED010000084">
    <property type="protein sequence ID" value="MCL1553544.1"/>
    <property type="molecule type" value="Genomic_DNA"/>
</dbReference>
<dbReference type="RefSeq" id="WP_249048529.1">
    <property type="nucleotide sequence ID" value="NZ_JAMBEC010000079.1"/>
</dbReference>
<evidence type="ECO:0000313" key="2">
    <source>
        <dbReference type="Proteomes" id="UP001167357"/>
    </source>
</evidence>
<proteinExistence type="predicted"/>
<accession>A0ABT0LXC8</accession>
<evidence type="ECO:0000313" key="1">
    <source>
        <dbReference type="EMBL" id="MCL1553544.1"/>
    </source>
</evidence>
<gene>
    <name evidence="1" type="ORF">M3O51_20165</name>
</gene>
<comment type="caution">
    <text evidence="1">The sequence shown here is derived from an EMBL/GenBank/DDBJ whole genome shotgun (WGS) entry which is preliminary data.</text>
</comment>
<keyword evidence="2" id="KW-1185">Reference proteome</keyword>
<organism evidence="1 2">
    <name type="scientific">Xanthomonas nasturtii</name>
    <dbReference type="NCBI Taxonomy" id="1843581"/>
    <lineage>
        <taxon>Bacteria</taxon>
        <taxon>Pseudomonadati</taxon>
        <taxon>Pseudomonadota</taxon>
        <taxon>Gammaproteobacteria</taxon>
        <taxon>Lysobacterales</taxon>
        <taxon>Lysobacteraceae</taxon>
        <taxon>Xanthomonas</taxon>
    </lineage>
</organism>
<name>A0ABT0LXC8_9XANT</name>
<reference evidence="1" key="1">
    <citation type="submission" date="2022-04" db="EMBL/GenBank/DDBJ databases">
        <title>Genomic comparison of 19 strains of Xanthomonas nasturtii, a newly emerging watercress pathogen.</title>
        <authorList>
            <person name="Harrison J."/>
            <person name="Greer S."/>
            <person name="Hussain R."/>
            <person name="Lascelles D."/>
            <person name="Roberts M."/>
            <person name="Carter B."/>
            <person name="Bryning A."/>
            <person name="Carroll S."/>
            <person name="Aspin A."/>
            <person name="Cruz L."/>
            <person name="Cruz J."/>
            <person name="Grant M."/>
            <person name="Vicente J."/>
            <person name="Studholme D.J."/>
        </authorList>
    </citation>
    <scope>NUCLEOTIDE SEQUENCE</scope>
    <source>
        <strain evidence="1">10016B</strain>
    </source>
</reference>